<dbReference type="PANTHER" id="PTHR10869:SF226">
    <property type="entry name" value="PROLYL 4-HYDROXYLASE ALPHA SUBUNIT DOMAIN-CONTAINING PROTEIN"/>
    <property type="match status" value="1"/>
</dbReference>
<feature type="chain" id="PRO_5042049668" description="Fe2OG dioxygenase domain-containing protein" evidence="6">
    <location>
        <begin position="22"/>
        <end position="458"/>
    </location>
</feature>
<keyword evidence="6" id="KW-0732">Signal</keyword>
<dbReference type="GO" id="GO:0005783">
    <property type="term" value="C:endoplasmic reticulum"/>
    <property type="evidence" value="ECO:0007669"/>
    <property type="project" value="TreeGrafter"/>
</dbReference>
<feature type="signal peptide" evidence="6">
    <location>
        <begin position="1"/>
        <end position="21"/>
    </location>
</feature>
<evidence type="ECO:0000256" key="6">
    <source>
        <dbReference type="SAM" id="SignalP"/>
    </source>
</evidence>
<dbReference type="PROSITE" id="PS51471">
    <property type="entry name" value="FE2OG_OXY"/>
    <property type="match status" value="1"/>
</dbReference>
<comment type="cofactor">
    <cofactor evidence="1">
        <name>L-ascorbate</name>
        <dbReference type="ChEBI" id="CHEBI:38290"/>
    </cofactor>
</comment>
<dbReference type="SMART" id="SM00702">
    <property type="entry name" value="P4Hc"/>
    <property type="match status" value="1"/>
</dbReference>
<evidence type="ECO:0000313" key="9">
    <source>
        <dbReference type="Proteomes" id="UP001295423"/>
    </source>
</evidence>
<dbReference type="GO" id="GO:0004656">
    <property type="term" value="F:procollagen-proline 4-dioxygenase activity"/>
    <property type="evidence" value="ECO:0007669"/>
    <property type="project" value="TreeGrafter"/>
</dbReference>
<reference evidence="8" key="1">
    <citation type="submission" date="2023-08" db="EMBL/GenBank/DDBJ databases">
        <authorList>
            <person name="Audoor S."/>
            <person name="Bilcke G."/>
        </authorList>
    </citation>
    <scope>NUCLEOTIDE SEQUENCE</scope>
</reference>
<dbReference type="Pfam" id="PF13640">
    <property type="entry name" value="2OG-FeII_Oxy_3"/>
    <property type="match status" value="1"/>
</dbReference>
<dbReference type="PANTHER" id="PTHR10869">
    <property type="entry name" value="PROLYL 4-HYDROXYLASE ALPHA SUBUNIT"/>
    <property type="match status" value="1"/>
</dbReference>
<evidence type="ECO:0000256" key="4">
    <source>
        <dbReference type="ARBA" id="ARBA00023002"/>
    </source>
</evidence>
<keyword evidence="5" id="KW-0408">Iron</keyword>
<protein>
    <recommendedName>
        <fullName evidence="7">Fe2OG dioxygenase domain-containing protein</fullName>
    </recommendedName>
</protein>
<dbReference type="Gene3D" id="2.60.120.620">
    <property type="entry name" value="q2cbj1_9rhob like domain"/>
    <property type="match status" value="1"/>
</dbReference>
<sequence>MNADLFSALFVLCTIVVCTSAASRHIEAHITIINGSPSKTGVWWINPSSSGEDFMIGEIPLNDRVSLDSYSGHEFQVRELPDDTTGECNTKDKTCRMTYFKVKGGEDQFYSVNSNFQMEYADILKPDEELLNVTDFASYCKRKSLEGQAAGSHDKELILSRFKSCMSTGAGNKLKQAEEEVKFVRYVRQDIGGNMENFTCAMVDKDSSPDVSSYEWVSDKDQVSRTVHVKFERPAARIHLIENFADEDECAAYEWEAESKLHRASTADGKGGSQFSLARKALQASIRPKWDLEEAGDKIVSLSRRVYDYTNHVLGLGISEQGQEPIMSIQYNGRGVNDTEPDRYTPHCDGDCQGLPHLEGGRMATMVIYCTIPEKGGHTNFRNAGVHIKPSTGSAIFFGYIDPETKMMDSEYTTHSGCPVYEGEKKIITQWVRLGVTKEKHSDTLNTLGIPHSESGDD</sequence>
<evidence type="ECO:0000256" key="2">
    <source>
        <dbReference type="ARBA" id="ARBA00022723"/>
    </source>
</evidence>
<dbReference type="GO" id="GO:0031418">
    <property type="term" value="F:L-ascorbic acid binding"/>
    <property type="evidence" value="ECO:0007669"/>
    <property type="project" value="InterPro"/>
</dbReference>
<dbReference type="AlphaFoldDB" id="A0AAD2CRI2"/>
<dbReference type="EMBL" id="CAKOGP040001112">
    <property type="protein sequence ID" value="CAJ1942156.1"/>
    <property type="molecule type" value="Genomic_DNA"/>
</dbReference>
<keyword evidence="9" id="KW-1185">Reference proteome</keyword>
<name>A0AAD2CRI2_9STRA</name>
<accession>A0AAD2CRI2</accession>
<dbReference type="InterPro" id="IPR006620">
    <property type="entry name" value="Pro_4_hyd_alph"/>
</dbReference>
<dbReference type="InterPro" id="IPR045054">
    <property type="entry name" value="P4HA-like"/>
</dbReference>
<comment type="caution">
    <text evidence="8">The sequence shown here is derived from an EMBL/GenBank/DDBJ whole genome shotgun (WGS) entry which is preliminary data.</text>
</comment>
<evidence type="ECO:0000256" key="3">
    <source>
        <dbReference type="ARBA" id="ARBA00022964"/>
    </source>
</evidence>
<dbReference type="Proteomes" id="UP001295423">
    <property type="component" value="Unassembled WGS sequence"/>
</dbReference>
<dbReference type="GO" id="GO:0005506">
    <property type="term" value="F:iron ion binding"/>
    <property type="evidence" value="ECO:0007669"/>
    <property type="project" value="InterPro"/>
</dbReference>
<dbReference type="InterPro" id="IPR005123">
    <property type="entry name" value="Oxoglu/Fe-dep_dioxygenase_dom"/>
</dbReference>
<dbReference type="InterPro" id="IPR044862">
    <property type="entry name" value="Pro_4_hyd_alph_FE2OG_OXY"/>
</dbReference>
<evidence type="ECO:0000259" key="7">
    <source>
        <dbReference type="PROSITE" id="PS51471"/>
    </source>
</evidence>
<evidence type="ECO:0000256" key="5">
    <source>
        <dbReference type="ARBA" id="ARBA00023004"/>
    </source>
</evidence>
<evidence type="ECO:0000313" key="8">
    <source>
        <dbReference type="EMBL" id="CAJ1942156.1"/>
    </source>
</evidence>
<dbReference type="FunFam" id="2.60.120.620:FF:000075">
    <property type="entry name" value="Predicted protein"/>
    <property type="match status" value="1"/>
</dbReference>
<organism evidence="8 9">
    <name type="scientific">Cylindrotheca closterium</name>
    <dbReference type="NCBI Taxonomy" id="2856"/>
    <lineage>
        <taxon>Eukaryota</taxon>
        <taxon>Sar</taxon>
        <taxon>Stramenopiles</taxon>
        <taxon>Ochrophyta</taxon>
        <taxon>Bacillariophyta</taxon>
        <taxon>Bacillariophyceae</taxon>
        <taxon>Bacillariophycidae</taxon>
        <taxon>Bacillariales</taxon>
        <taxon>Bacillariaceae</taxon>
        <taxon>Cylindrotheca</taxon>
    </lineage>
</organism>
<keyword evidence="3" id="KW-0223">Dioxygenase</keyword>
<feature type="domain" description="Fe2OG dioxygenase" evidence="7">
    <location>
        <begin position="322"/>
        <end position="434"/>
    </location>
</feature>
<evidence type="ECO:0000256" key="1">
    <source>
        <dbReference type="ARBA" id="ARBA00001961"/>
    </source>
</evidence>
<gene>
    <name evidence="8" type="ORF">CYCCA115_LOCUS7806</name>
</gene>
<keyword evidence="4" id="KW-0560">Oxidoreductase</keyword>
<proteinExistence type="predicted"/>
<keyword evidence="2" id="KW-0479">Metal-binding</keyword>